<sequence>MIRNSRMRSAAFVLALASTAILLAGCAAGPADAGGPPSTSTATSAPAAVVTPTSSATPSGPPADPEDPSTWIVTDGALGPFVIGEPFTDAVAALPSPVDRDPEVCTHAVFWQADPEGGSLVISRSWEGDDSSPLVEATWADWGIDEQHPAPAGPMTDDGLGVGSGLGEVLAQHPDAVPGDDHIASSHLQVGNVFFRYRPDSDIVSAVTVTDGSPPPGEYCG</sequence>
<feature type="region of interest" description="Disordered" evidence="1">
    <location>
        <begin position="30"/>
        <end position="71"/>
    </location>
</feature>
<evidence type="ECO:0000256" key="2">
    <source>
        <dbReference type="SAM" id="SignalP"/>
    </source>
</evidence>
<accession>A0ABW7Q7V9</accession>
<organism evidence="3 4">
    <name type="scientific">Microbacterium alkaliflavum</name>
    <dbReference type="NCBI Taxonomy" id="3248839"/>
    <lineage>
        <taxon>Bacteria</taxon>
        <taxon>Bacillati</taxon>
        <taxon>Actinomycetota</taxon>
        <taxon>Actinomycetes</taxon>
        <taxon>Micrococcales</taxon>
        <taxon>Microbacteriaceae</taxon>
        <taxon>Microbacterium</taxon>
    </lineage>
</organism>
<feature type="chain" id="PRO_5047267464" description="Lipoprotein" evidence="2">
    <location>
        <begin position="34"/>
        <end position="221"/>
    </location>
</feature>
<feature type="compositionally biased region" description="Low complexity" evidence="1">
    <location>
        <begin position="30"/>
        <end position="58"/>
    </location>
</feature>
<comment type="caution">
    <text evidence="3">The sequence shown here is derived from an EMBL/GenBank/DDBJ whole genome shotgun (WGS) entry which is preliminary data.</text>
</comment>
<evidence type="ECO:0008006" key="5">
    <source>
        <dbReference type="Google" id="ProtNLM"/>
    </source>
</evidence>
<dbReference type="RefSeq" id="WP_396640871.1">
    <property type="nucleotide sequence ID" value="NZ_JBIQWL010000003.1"/>
</dbReference>
<gene>
    <name evidence="3" type="ORF">ACH3VR_11230</name>
</gene>
<feature type="signal peptide" evidence="2">
    <location>
        <begin position="1"/>
        <end position="33"/>
    </location>
</feature>
<dbReference type="PROSITE" id="PS51257">
    <property type="entry name" value="PROKAR_LIPOPROTEIN"/>
    <property type="match status" value="1"/>
</dbReference>
<name>A0ABW7Q7V9_9MICO</name>
<keyword evidence="4" id="KW-1185">Reference proteome</keyword>
<dbReference type="Proteomes" id="UP001610861">
    <property type="component" value="Unassembled WGS sequence"/>
</dbReference>
<reference evidence="3 4" key="1">
    <citation type="submission" date="2024-09" db="EMBL/GenBank/DDBJ databases">
        <authorList>
            <person name="Pan X."/>
        </authorList>
    </citation>
    <scope>NUCLEOTIDE SEQUENCE [LARGE SCALE GENOMIC DNA]</scope>
    <source>
        <strain evidence="3 4">B2969</strain>
    </source>
</reference>
<dbReference type="EMBL" id="JBIQWL010000003">
    <property type="protein sequence ID" value="MFH8250929.1"/>
    <property type="molecule type" value="Genomic_DNA"/>
</dbReference>
<evidence type="ECO:0000313" key="4">
    <source>
        <dbReference type="Proteomes" id="UP001610861"/>
    </source>
</evidence>
<proteinExistence type="predicted"/>
<protein>
    <recommendedName>
        <fullName evidence="5">Lipoprotein</fullName>
    </recommendedName>
</protein>
<evidence type="ECO:0000256" key="1">
    <source>
        <dbReference type="SAM" id="MobiDB-lite"/>
    </source>
</evidence>
<keyword evidence="2" id="KW-0732">Signal</keyword>
<evidence type="ECO:0000313" key="3">
    <source>
        <dbReference type="EMBL" id="MFH8250929.1"/>
    </source>
</evidence>